<reference evidence="2" key="2">
    <citation type="journal article" date="2015" name="Data Brief">
        <title>Shoot transcriptome of the giant reed, Arundo donax.</title>
        <authorList>
            <person name="Barrero R.A."/>
            <person name="Guerrero F.D."/>
            <person name="Moolhuijzen P."/>
            <person name="Goolsby J.A."/>
            <person name="Tidwell J."/>
            <person name="Bellgard S.E."/>
            <person name="Bellgard M.I."/>
        </authorList>
    </citation>
    <scope>NUCLEOTIDE SEQUENCE</scope>
    <source>
        <tissue evidence="2">Shoot tissue taken approximately 20 cm above the soil surface</tissue>
    </source>
</reference>
<dbReference type="EMBL" id="GBRH01158163">
    <property type="protein sequence ID" value="JAE39733.1"/>
    <property type="molecule type" value="Transcribed_RNA"/>
</dbReference>
<proteinExistence type="predicted"/>
<feature type="region of interest" description="Disordered" evidence="1">
    <location>
        <begin position="1"/>
        <end position="134"/>
    </location>
</feature>
<feature type="compositionally biased region" description="Low complexity" evidence="1">
    <location>
        <begin position="108"/>
        <end position="118"/>
    </location>
</feature>
<sequence>MYFPPITEMMLHNHKSNSHEPPAFNKASESLAPTPPNHRTSSRLPSPHAQPPPRAPWRAPSRRAPSPRPRRPARPRVRQRPVRRRPRPRTRAPRRAPRPRAAARSRTGRPSWATPAWARPRRPPPAPSSTRSAS</sequence>
<evidence type="ECO:0000256" key="1">
    <source>
        <dbReference type="SAM" id="MobiDB-lite"/>
    </source>
</evidence>
<protein>
    <submittedName>
        <fullName evidence="2">Uncharacterized protein</fullName>
    </submittedName>
</protein>
<accession>A0A0A9I3H9</accession>
<dbReference type="AlphaFoldDB" id="A0A0A9I3H9"/>
<organism evidence="2">
    <name type="scientific">Arundo donax</name>
    <name type="common">Giant reed</name>
    <name type="synonym">Donax arundinaceus</name>
    <dbReference type="NCBI Taxonomy" id="35708"/>
    <lineage>
        <taxon>Eukaryota</taxon>
        <taxon>Viridiplantae</taxon>
        <taxon>Streptophyta</taxon>
        <taxon>Embryophyta</taxon>
        <taxon>Tracheophyta</taxon>
        <taxon>Spermatophyta</taxon>
        <taxon>Magnoliopsida</taxon>
        <taxon>Liliopsida</taxon>
        <taxon>Poales</taxon>
        <taxon>Poaceae</taxon>
        <taxon>PACMAD clade</taxon>
        <taxon>Arundinoideae</taxon>
        <taxon>Arundineae</taxon>
        <taxon>Arundo</taxon>
    </lineage>
</organism>
<evidence type="ECO:0000313" key="2">
    <source>
        <dbReference type="EMBL" id="JAE39733.1"/>
    </source>
</evidence>
<reference evidence="2" key="1">
    <citation type="submission" date="2014-09" db="EMBL/GenBank/DDBJ databases">
        <authorList>
            <person name="Magalhaes I.L.F."/>
            <person name="Oliveira U."/>
            <person name="Santos F.R."/>
            <person name="Vidigal T.H.D.A."/>
            <person name="Brescovit A.D."/>
            <person name="Santos A.J."/>
        </authorList>
    </citation>
    <scope>NUCLEOTIDE SEQUENCE</scope>
    <source>
        <tissue evidence="2">Shoot tissue taken approximately 20 cm above the soil surface</tissue>
    </source>
</reference>
<feature type="compositionally biased region" description="Basic residues" evidence="1">
    <location>
        <begin position="68"/>
        <end position="107"/>
    </location>
</feature>
<name>A0A0A9I3H9_ARUDO</name>